<reference evidence="2 3" key="1">
    <citation type="submission" date="2018-03" db="EMBL/GenBank/DDBJ databases">
        <title>Genomic Encyclopedia of Type Strains, Phase III (KMG-III): the genomes of soil and plant-associated and newly described type strains.</title>
        <authorList>
            <person name="Whitman W."/>
        </authorList>
    </citation>
    <scope>NUCLEOTIDE SEQUENCE [LARGE SCALE GENOMIC DNA]</scope>
    <source>
        <strain evidence="2 3">CGMCC 4.7067</strain>
    </source>
</reference>
<evidence type="ECO:0008006" key="4">
    <source>
        <dbReference type="Google" id="ProtNLM"/>
    </source>
</evidence>
<dbReference type="OrthoDB" id="3429251at2"/>
<keyword evidence="3" id="KW-1185">Reference proteome</keyword>
<organism evidence="2 3">
    <name type="scientific">Glycomyces artemisiae</name>
    <dbReference type="NCBI Taxonomy" id="1076443"/>
    <lineage>
        <taxon>Bacteria</taxon>
        <taxon>Bacillati</taxon>
        <taxon>Actinomycetota</taxon>
        <taxon>Actinomycetes</taxon>
        <taxon>Glycomycetales</taxon>
        <taxon>Glycomycetaceae</taxon>
        <taxon>Glycomyces</taxon>
    </lineage>
</organism>
<accession>A0A2T0UIK5</accession>
<sequence length="221" mass="25268">MPGLTALMALSFMGLVCVGGVAVGIVFLVKAAQDAEQRRKNQNAAWAAHHGLHYAPEDPSLGVLTRRDPFTATRSLRFIDVYRGVHRGRHLVAYTAYERVRRDDTTHEWSAQVVAVDLPALRPYLEVKRGAAGRSRYENEAFNERFNVQSDNLRYAHDVIDARMMEFLLTDGRALVTRWRMEGRWLIAFWVGDPDKRAILPVADFLLEVRARIPEHVWSDR</sequence>
<proteinExistence type="predicted"/>
<dbReference type="RefSeq" id="WP_106364973.1">
    <property type="nucleotide sequence ID" value="NZ_PVTJ01000006.1"/>
</dbReference>
<evidence type="ECO:0000313" key="2">
    <source>
        <dbReference type="EMBL" id="PRY57779.1"/>
    </source>
</evidence>
<gene>
    <name evidence="2" type="ORF">B0I28_106200</name>
</gene>
<keyword evidence="1" id="KW-1133">Transmembrane helix</keyword>
<name>A0A2T0UIK5_9ACTN</name>
<keyword evidence="1" id="KW-0812">Transmembrane</keyword>
<keyword evidence="1" id="KW-0472">Membrane</keyword>
<dbReference type="AlphaFoldDB" id="A0A2T0UIK5"/>
<evidence type="ECO:0000313" key="3">
    <source>
        <dbReference type="Proteomes" id="UP000238176"/>
    </source>
</evidence>
<evidence type="ECO:0000256" key="1">
    <source>
        <dbReference type="SAM" id="Phobius"/>
    </source>
</evidence>
<dbReference type="EMBL" id="PVTJ01000006">
    <property type="protein sequence ID" value="PRY57779.1"/>
    <property type="molecule type" value="Genomic_DNA"/>
</dbReference>
<comment type="caution">
    <text evidence="2">The sequence shown here is derived from an EMBL/GenBank/DDBJ whole genome shotgun (WGS) entry which is preliminary data.</text>
</comment>
<dbReference type="Proteomes" id="UP000238176">
    <property type="component" value="Unassembled WGS sequence"/>
</dbReference>
<protein>
    <recommendedName>
        <fullName evidence="4">DUF3137 domain-containing protein</fullName>
    </recommendedName>
</protein>
<feature type="transmembrane region" description="Helical" evidence="1">
    <location>
        <begin position="6"/>
        <end position="29"/>
    </location>
</feature>